<dbReference type="PRINTS" id="PR00738">
    <property type="entry name" value="GLHYDRLASE20"/>
</dbReference>
<evidence type="ECO:0000313" key="13">
    <source>
        <dbReference type="Proteomes" id="UP000680158"/>
    </source>
</evidence>
<dbReference type="GO" id="GO:0005975">
    <property type="term" value="P:carbohydrate metabolic process"/>
    <property type="evidence" value="ECO:0007669"/>
    <property type="project" value="InterPro"/>
</dbReference>
<feature type="domain" description="Beta-hexosaminidase bacterial type N-terminal" evidence="11">
    <location>
        <begin position="25"/>
        <end position="155"/>
    </location>
</feature>
<dbReference type="CDD" id="cd06563">
    <property type="entry name" value="GH20_chitobiase-like"/>
    <property type="match status" value="1"/>
</dbReference>
<dbReference type="Proteomes" id="UP000680158">
    <property type="component" value="Unassembled WGS sequence"/>
</dbReference>
<comment type="similarity">
    <text evidence="2">Belongs to the glycosyl hydrolase 20 family.</text>
</comment>
<dbReference type="PIRSF" id="PIRSF001093">
    <property type="entry name" value="B-hxosamndse_ab_euk"/>
    <property type="match status" value="1"/>
</dbReference>
<dbReference type="GO" id="GO:0004563">
    <property type="term" value="F:beta-N-acetylhexosaminidase activity"/>
    <property type="evidence" value="ECO:0007669"/>
    <property type="project" value="UniProtKB-EC"/>
</dbReference>
<evidence type="ECO:0000256" key="8">
    <source>
        <dbReference type="PIRSR" id="PIRSR625705-1"/>
    </source>
</evidence>
<keyword evidence="4" id="KW-0378">Hydrolase</keyword>
<dbReference type="Gene3D" id="3.30.379.10">
    <property type="entry name" value="Chitobiase/beta-hexosaminidase domain 2-like"/>
    <property type="match status" value="1"/>
</dbReference>
<dbReference type="GO" id="GO:0030203">
    <property type="term" value="P:glycosaminoglycan metabolic process"/>
    <property type="evidence" value="ECO:0007669"/>
    <property type="project" value="TreeGrafter"/>
</dbReference>
<proteinExistence type="inferred from homology"/>
<evidence type="ECO:0000256" key="4">
    <source>
        <dbReference type="ARBA" id="ARBA00022801"/>
    </source>
</evidence>
<evidence type="ECO:0000256" key="1">
    <source>
        <dbReference type="ARBA" id="ARBA00001231"/>
    </source>
</evidence>
<keyword evidence="9" id="KW-0732">Signal</keyword>
<reference evidence="12 13" key="1">
    <citation type="submission" date="2021-04" db="EMBL/GenBank/DDBJ databases">
        <title>novel species isolated from subtropical streams in China.</title>
        <authorList>
            <person name="Lu H."/>
        </authorList>
    </citation>
    <scope>NUCLEOTIDE SEQUENCE [LARGE SCALE GENOMIC DNA]</scope>
    <source>
        <strain evidence="12 13">BYS107W</strain>
    </source>
</reference>
<dbReference type="InterPro" id="IPR015883">
    <property type="entry name" value="Glyco_hydro_20_cat"/>
</dbReference>
<evidence type="ECO:0000256" key="3">
    <source>
        <dbReference type="ARBA" id="ARBA00012663"/>
    </source>
</evidence>
<dbReference type="Gene3D" id="3.20.20.80">
    <property type="entry name" value="Glycosidases"/>
    <property type="match status" value="1"/>
</dbReference>
<feature type="chain" id="PRO_5037094208" description="beta-N-acetylhexosaminidase" evidence="9">
    <location>
        <begin position="21"/>
        <end position="620"/>
    </location>
</feature>
<dbReference type="Pfam" id="PF00728">
    <property type="entry name" value="Glyco_hydro_20"/>
    <property type="match status" value="1"/>
</dbReference>
<evidence type="ECO:0000256" key="2">
    <source>
        <dbReference type="ARBA" id="ARBA00006285"/>
    </source>
</evidence>
<organism evidence="12 13">
    <name type="scientific">Undibacterium baiyunense</name>
    <dbReference type="NCBI Taxonomy" id="2828731"/>
    <lineage>
        <taxon>Bacteria</taxon>
        <taxon>Pseudomonadati</taxon>
        <taxon>Pseudomonadota</taxon>
        <taxon>Betaproteobacteria</taxon>
        <taxon>Burkholderiales</taxon>
        <taxon>Oxalobacteraceae</taxon>
        <taxon>Undibacterium</taxon>
    </lineage>
</organism>
<dbReference type="EC" id="3.2.1.52" evidence="3"/>
<dbReference type="InterPro" id="IPR025705">
    <property type="entry name" value="Beta_hexosaminidase_sua/sub"/>
</dbReference>
<dbReference type="RefSeq" id="WP_212683131.1">
    <property type="nucleotide sequence ID" value="NZ_JAGSPM010000002.1"/>
</dbReference>
<sequence>MWQRILNIASLVLASFSASATPTVAIIPLPHSVQVEKGSFTFNNQTTIYAQDVTSLQNAKILQLAIKQLQGRHLNVKLGRPSAGQNNVINFSALAHTASTDTTKKEAYQLVINRNRITLQGNATGQFYAVQSLLQMLPIDLKKNLSLPALVIQDQPRFAWRGLHLDVGRHMYSVEFIKSLLDQMAIYKMNTFHWHLTEDQGWRIEIKKYPKLTQVGAYRKETIKDRNFNPYIGDGKPYGGFYTQEQIKDVVAYAQARHIDVVPEIELPGHSLAALAAYPELACTPGPFEVGTVWGIIDDILCPSETTFEFLNNVLSEVIDLFPGQYIHIGGDEAPKTRWKASPLAQAVMQREGLKNEEELQSYFIRRVGQFIQSKGKRMIGWDEILEGGLAPNATVMSWRGEAGGIAAAKEGHEVIMTPTAWCYFDAGQGPKEQELWQLGGEIPIQKVYSYDPVPSVLSPSQQRLIRGVQANVWTEYLPTQEKVEYMVFPRLLAMAEVAWSAQEQRQFAQFEERLEAHYPRLDWHQIRYRIPRPHGLDQVQWQGEQARIQLRAPVRNSRMHVSLDGSTPDEKTAPTTQALQFAASPTQPVTVKVLTVLPDGRRSAIQQLRVPVLPQAVTK</sequence>
<feature type="signal peptide" evidence="9">
    <location>
        <begin position="1"/>
        <end position="20"/>
    </location>
</feature>
<dbReference type="Pfam" id="PF02838">
    <property type="entry name" value="Glyco_hydro_20b"/>
    <property type="match status" value="1"/>
</dbReference>
<dbReference type="InterPro" id="IPR029018">
    <property type="entry name" value="Hex-like_dom2"/>
</dbReference>
<feature type="domain" description="Glycoside hydrolase family 20 catalytic" evidence="10">
    <location>
        <begin position="158"/>
        <end position="502"/>
    </location>
</feature>
<keyword evidence="5" id="KW-0326">Glycosidase</keyword>
<accession>A0A941DBQ6</accession>
<dbReference type="SUPFAM" id="SSF55545">
    <property type="entry name" value="beta-N-acetylhexosaminidase-like domain"/>
    <property type="match status" value="1"/>
</dbReference>
<name>A0A941DBQ6_9BURK</name>
<dbReference type="EMBL" id="JAGSPM010000002">
    <property type="protein sequence ID" value="MBR7745754.1"/>
    <property type="molecule type" value="Genomic_DNA"/>
</dbReference>
<evidence type="ECO:0000256" key="9">
    <source>
        <dbReference type="SAM" id="SignalP"/>
    </source>
</evidence>
<dbReference type="PANTHER" id="PTHR22600">
    <property type="entry name" value="BETA-HEXOSAMINIDASE"/>
    <property type="match status" value="1"/>
</dbReference>
<evidence type="ECO:0000256" key="5">
    <source>
        <dbReference type="ARBA" id="ARBA00023295"/>
    </source>
</evidence>
<protein>
    <recommendedName>
        <fullName evidence="3">beta-N-acetylhexosaminidase</fullName>
        <ecNumber evidence="3">3.2.1.52</ecNumber>
    </recommendedName>
    <alternativeName>
        <fullName evidence="6">Beta-N-acetylhexosaminidase</fullName>
    </alternativeName>
    <alternativeName>
        <fullName evidence="7">N-acetyl-beta-glucosaminidase</fullName>
    </alternativeName>
</protein>
<evidence type="ECO:0000256" key="7">
    <source>
        <dbReference type="ARBA" id="ARBA00033000"/>
    </source>
</evidence>
<dbReference type="SUPFAM" id="SSF51445">
    <property type="entry name" value="(Trans)glycosidases"/>
    <property type="match status" value="1"/>
</dbReference>
<dbReference type="PANTHER" id="PTHR22600:SF57">
    <property type="entry name" value="BETA-N-ACETYLHEXOSAMINIDASE"/>
    <property type="match status" value="1"/>
</dbReference>
<evidence type="ECO:0000259" key="11">
    <source>
        <dbReference type="Pfam" id="PF02838"/>
    </source>
</evidence>
<feature type="active site" description="Proton donor" evidence="8">
    <location>
        <position position="333"/>
    </location>
</feature>
<gene>
    <name evidence="12" type="ORF">KDM92_04120</name>
</gene>
<dbReference type="GO" id="GO:0016020">
    <property type="term" value="C:membrane"/>
    <property type="evidence" value="ECO:0007669"/>
    <property type="project" value="TreeGrafter"/>
</dbReference>
<keyword evidence="13" id="KW-1185">Reference proteome</keyword>
<dbReference type="InterPro" id="IPR015882">
    <property type="entry name" value="HEX_bac_N"/>
</dbReference>
<dbReference type="AlphaFoldDB" id="A0A941DBQ6"/>
<evidence type="ECO:0000313" key="12">
    <source>
        <dbReference type="EMBL" id="MBR7745754.1"/>
    </source>
</evidence>
<comment type="caution">
    <text evidence="12">The sequence shown here is derived from an EMBL/GenBank/DDBJ whole genome shotgun (WGS) entry which is preliminary data.</text>
</comment>
<evidence type="ECO:0000256" key="6">
    <source>
        <dbReference type="ARBA" id="ARBA00030512"/>
    </source>
</evidence>
<comment type="catalytic activity">
    <reaction evidence="1">
        <text>Hydrolysis of terminal non-reducing N-acetyl-D-hexosamine residues in N-acetyl-beta-D-hexosaminides.</text>
        <dbReference type="EC" id="3.2.1.52"/>
    </reaction>
</comment>
<dbReference type="InterPro" id="IPR017853">
    <property type="entry name" value="GH"/>
</dbReference>
<evidence type="ECO:0000259" key="10">
    <source>
        <dbReference type="Pfam" id="PF00728"/>
    </source>
</evidence>